<dbReference type="InterPro" id="IPR050963">
    <property type="entry name" value="Sirohydro_Cobaltochel/CbiX"/>
</dbReference>
<dbReference type="AlphaFoldDB" id="A0A833QHA7"/>
<dbReference type="PANTHER" id="PTHR33542:SF3">
    <property type="entry name" value="SIROHYDROCHLORIN FERROCHELATASE, CHLOROPLASTIC"/>
    <property type="match status" value="1"/>
</dbReference>
<dbReference type="PANTHER" id="PTHR33542">
    <property type="entry name" value="SIROHYDROCHLORIN FERROCHELATASE, CHLOROPLASTIC"/>
    <property type="match status" value="1"/>
</dbReference>
<organism evidence="1 2">
    <name type="scientific">Carex littledalei</name>
    <dbReference type="NCBI Taxonomy" id="544730"/>
    <lineage>
        <taxon>Eukaryota</taxon>
        <taxon>Viridiplantae</taxon>
        <taxon>Streptophyta</taxon>
        <taxon>Embryophyta</taxon>
        <taxon>Tracheophyta</taxon>
        <taxon>Spermatophyta</taxon>
        <taxon>Magnoliopsida</taxon>
        <taxon>Liliopsida</taxon>
        <taxon>Poales</taxon>
        <taxon>Cyperaceae</taxon>
        <taxon>Cyperoideae</taxon>
        <taxon>Cariceae</taxon>
        <taxon>Carex</taxon>
        <taxon>Carex subgen. Euthyceras</taxon>
    </lineage>
</organism>
<dbReference type="OrthoDB" id="3543at2759"/>
<keyword evidence="2" id="KW-1185">Reference proteome</keyword>
<proteinExistence type="predicted"/>
<gene>
    <name evidence="1" type="ORF">FCM35_KLT08070</name>
</gene>
<evidence type="ECO:0000313" key="2">
    <source>
        <dbReference type="Proteomes" id="UP000623129"/>
    </source>
</evidence>
<protein>
    <submittedName>
        <fullName evidence="1">Uncharacterized protein</fullName>
    </submittedName>
</protein>
<evidence type="ECO:0000313" key="1">
    <source>
        <dbReference type="EMBL" id="KAF3326440.1"/>
    </source>
</evidence>
<comment type="caution">
    <text evidence="1">The sequence shown here is derived from an EMBL/GenBank/DDBJ whole genome shotgun (WGS) entry which is preliminary data.</text>
</comment>
<dbReference type="Proteomes" id="UP000623129">
    <property type="component" value="Unassembled WGS sequence"/>
</dbReference>
<name>A0A833QHA7_9POAL</name>
<accession>A0A833QHA7</accession>
<reference evidence="1" key="1">
    <citation type="submission" date="2020-01" db="EMBL/GenBank/DDBJ databases">
        <title>Genome sequence of Kobresia littledalei, the first chromosome-level genome in the family Cyperaceae.</title>
        <authorList>
            <person name="Qu G."/>
        </authorList>
    </citation>
    <scope>NUCLEOTIDE SEQUENCE</scope>
    <source>
        <strain evidence="1">C.B.Clarke</strain>
        <tissue evidence="1">Leaf</tissue>
    </source>
</reference>
<dbReference type="EMBL" id="SWLB01000018">
    <property type="protein sequence ID" value="KAF3326440.1"/>
    <property type="molecule type" value="Genomic_DNA"/>
</dbReference>
<sequence length="138" mass="15008">MPPQSPLLIFPRTGEKGQGTKSSCAVFIPIVPNLDSPVSPIIGESSARSLIRRYFLICGTFSSCHESSSCRKLDIPALVAEACKEHRGVSYVITAPFSLHELLVDVMSDRIKHCVSHVAGVDDECDVYAGTGRCRLYP</sequence>